<gene>
    <name evidence="1" type="ORF">ECRASSUSDP1_LOCUS18301</name>
</gene>
<accession>A0AAD2D108</accession>
<dbReference type="Proteomes" id="UP001295684">
    <property type="component" value="Unassembled WGS sequence"/>
</dbReference>
<name>A0AAD2D108_EUPCR</name>
<reference evidence="1" key="1">
    <citation type="submission" date="2023-07" db="EMBL/GenBank/DDBJ databases">
        <authorList>
            <consortium name="AG Swart"/>
            <person name="Singh M."/>
            <person name="Singh A."/>
            <person name="Seah K."/>
            <person name="Emmerich C."/>
        </authorList>
    </citation>
    <scope>NUCLEOTIDE SEQUENCE</scope>
    <source>
        <strain evidence="1">DP1</strain>
    </source>
</reference>
<sequence>MSQTKYKFLKGKKINFEVLKQYLKRNSQKSQSTEGRKAQTDKYIKLAEEIRHRSESRKKMDYTSSFYQSISKFKKIYPRNKLDYIRMNFLTEAKMHETSHYKMYGTLNKSVDSSDTNRLFNNFISGSSTINVNQAQGIPSVISEQQREGLDRKRKIDIKKLNLSTCNSRYRASSSFPMKPLKVKIKSITSNYLHNSRHRKFERFGSLKSKSGERKYRFFRLKTIEGKTPSRVSKNL</sequence>
<protein>
    <submittedName>
        <fullName evidence="1">Uncharacterized protein</fullName>
    </submittedName>
</protein>
<proteinExistence type="predicted"/>
<evidence type="ECO:0000313" key="2">
    <source>
        <dbReference type="Proteomes" id="UP001295684"/>
    </source>
</evidence>
<comment type="caution">
    <text evidence="1">The sequence shown here is derived from an EMBL/GenBank/DDBJ whole genome shotgun (WGS) entry which is preliminary data.</text>
</comment>
<dbReference type="AlphaFoldDB" id="A0AAD2D108"/>
<evidence type="ECO:0000313" key="1">
    <source>
        <dbReference type="EMBL" id="CAI2376924.1"/>
    </source>
</evidence>
<keyword evidence="2" id="KW-1185">Reference proteome</keyword>
<organism evidence="1 2">
    <name type="scientific">Euplotes crassus</name>
    <dbReference type="NCBI Taxonomy" id="5936"/>
    <lineage>
        <taxon>Eukaryota</taxon>
        <taxon>Sar</taxon>
        <taxon>Alveolata</taxon>
        <taxon>Ciliophora</taxon>
        <taxon>Intramacronucleata</taxon>
        <taxon>Spirotrichea</taxon>
        <taxon>Hypotrichia</taxon>
        <taxon>Euplotida</taxon>
        <taxon>Euplotidae</taxon>
        <taxon>Moneuplotes</taxon>
    </lineage>
</organism>
<dbReference type="EMBL" id="CAMPGE010018515">
    <property type="protein sequence ID" value="CAI2376924.1"/>
    <property type="molecule type" value="Genomic_DNA"/>
</dbReference>